<dbReference type="AlphaFoldDB" id="A0AAN8Q058"/>
<dbReference type="GO" id="GO:0005737">
    <property type="term" value="C:cytoplasm"/>
    <property type="evidence" value="ECO:0007669"/>
    <property type="project" value="TreeGrafter"/>
</dbReference>
<dbReference type="EC" id="2.7.1.82" evidence="5"/>
<proteinExistence type="inferred from homology"/>
<dbReference type="Pfam" id="PF01633">
    <property type="entry name" value="Choline_kinase"/>
    <property type="match status" value="1"/>
</dbReference>
<dbReference type="InterPro" id="IPR011009">
    <property type="entry name" value="Kinase-like_dom_sf"/>
</dbReference>
<evidence type="ECO:0000256" key="3">
    <source>
        <dbReference type="ARBA" id="ARBA00037883"/>
    </source>
</evidence>
<evidence type="ECO:0000256" key="5">
    <source>
        <dbReference type="ARBA" id="ARBA00038874"/>
    </source>
</evidence>
<sequence length="364" mass="42418">MKRVRSSKNEEFVPSETVIDLTCVDQGAKEVLKLIKPLWNLDNIGIKHFSEGITNKLFGCFQKDNPDDIVMFRIFGEKTELIIDRNAEKDTFLKLSKIGCSPPLYCVFKNGMAYGFVKGSPLLLKSVQDEKIYRQVAKEMVKLHTIDAHTNLTTNQKSYLYTKTENFIELLPPSFENPAQQERYLKFIPKKDELIAELELLRSHLDALNSPVVFCHNDLLLNNIIYDSETDKIGFIDYEYAFNNFQAFDIGDHFCEFAGVDEVDYNLYPKKEFQLKWLRAYLEYWFEATDRKPSDVTVTDVERLYVQVNKCALAAHLFWGIWGIIQAKNSTIDFDFLEYAQLRFGEYFKRKEEFLSLTLPDSLL</sequence>
<comment type="caution">
    <text evidence="6">The sequence shown here is derived from an EMBL/GenBank/DDBJ whole genome shotgun (WGS) entry which is preliminary data.</text>
</comment>
<keyword evidence="1" id="KW-0443">Lipid metabolism</keyword>
<keyword evidence="2" id="KW-1208">Phospholipid metabolism</keyword>
<dbReference type="PANTHER" id="PTHR22603:SF66">
    <property type="entry name" value="ETHANOLAMINE KINASE"/>
    <property type="match status" value="1"/>
</dbReference>
<organism evidence="6 7">
    <name type="scientific">Patella caerulea</name>
    <name type="common">Rayed Mediterranean limpet</name>
    <dbReference type="NCBI Taxonomy" id="87958"/>
    <lineage>
        <taxon>Eukaryota</taxon>
        <taxon>Metazoa</taxon>
        <taxon>Spiralia</taxon>
        <taxon>Lophotrochozoa</taxon>
        <taxon>Mollusca</taxon>
        <taxon>Gastropoda</taxon>
        <taxon>Patellogastropoda</taxon>
        <taxon>Patelloidea</taxon>
        <taxon>Patellidae</taxon>
        <taxon>Patella</taxon>
    </lineage>
</organism>
<keyword evidence="7" id="KW-1185">Reference proteome</keyword>
<dbReference type="EMBL" id="JAZGQO010000002">
    <property type="protein sequence ID" value="KAK6191748.1"/>
    <property type="molecule type" value="Genomic_DNA"/>
</dbReference>
<keyword evidence="1" id="KW-0444">Lipid biosynthesis</keyword>
<dbReference type="Gene3D" id="3.30.200.20">
    <property type="entry name" value="Phosphorylase Kinase, domain 1"/>
    <property type="match status" value="1"/>
</dbReference>
<dbReference type="PANTHER" id="PTHR22603">
    <property type="entry name" value="CHOLINE/ETHANOALAMINE KINASE"/>
    <property type="match status" value="1"/>
</dbReference>
<reference evidence="6 7" key="1">
    <citation type="submission" date="2024-01" db="EMBL/GenBank/DDBJ databases">
        <title>The genome of the rayed Mediterranean limpet Patella caerulea (Linnaeus, 1758).</title>
        <authorList>
            <person name="Anh-Thu Weber A."/>
            <person name="Halstead-Nussloch G."/>
        </authorList>
    </citation>
    <scope>NUCLEOTIDE SEQUENCE [LARGE SCALE GENOMIC DNA]</scope>
    <source>
        <strain evidence="6">AATW-2023a</strain>
        <tissue evidence="6">Whole specimen</tissue>
    </source>
</reference>
<evidence type="ECO:0000313" key="6">
    <source>
        <dbReference type="EMBL" id="KAK6191748.1"/>
    </source>
</evidence>
<comment type="similarity">
    <text evidence="4">Belongs to the choline/ethanolamine kinase family.</text>
</comment>
<dbReference type="Proteomes" id="UP001347796">
    <property type="component" value="Unassembled WGS sequence"/>
</dbReference>
<name>A0AAN8Q058_PATCE</name>
<dbReference type="Gene3D" id="3.90.1200.10">
    <property type="match status" value="1"/>
</dbReference>
<dbReference type="GO" id="GO:0006646">
    <property type="term" value="P:phosphatidylethanolamine biosynthetic process"/>
    <property type="evidence" value="ECO:0007669"/>
    <property type="project" value="TreeGrafter"/>
</dbReference>
<dbReference type="GO" id="GO:0004305">
    <property type="term" value="F:ethanolamine kinase activity"/>
    <property type="evidence" value="ECO:0007669"/>
    <property type="project" value="UniProtKB-EC"/>
</dbReference>
<evidence type="ECO:0000256" key="4">
    <source>
        <dbReference type="ARBA" id="ARBA00038211"/>
    </source>
</evidence>
<evidence type="ECO:0000256" key="1">
    <source>
        <dbReference type="ARBA" id="ARBA00023209"/>
    </source>
</evidence>
<dbReference type="SUPFAM" id="SSF56112">
    <property type="entry name" value="Protein kinase-like (PK-like)"/>
    <property type="match status" value="1"/>
</dbReference>
<gene>
    <name evidence="6" type="ORF">SNE40_003353</name>
</gene>
<evidence type="ECO:0000256" key="2">
    <source>
        <dbReference type="ARBA" id="ARBA00023264"/>
    </source>
</evidence>
<protein>
    <recommendedName>
        <fullName evidence="5">ethanolamine kinase</fullName>
        <ecNumber evidence="5">2.7.1.82</ecNumber>
    </recommendedName>
</protein>
<keyword evidence="1" id="KW-0594">Phospholipid biosynthesis</keyword>
<dbReference type="CDD" id="cd05157">
    <property type="entry name" value="ETNK_euk"/>
    <property type="match status" value="1"/>
</dbReference>
<accession>A0AAN8Q058</accession>
<comment type="pathway">
    <text evidence="3">Phospholipid metabolism; phosphatidylethanolamine biosynthesis; phosphatidylethanolamine from ethanolamine: step 1/3.</text>
</comment>
<evidence type="ECO:0000313" key="7">
    <source>
        <dbReference type="Proteomes" id="UP001347796"/>
    </source>
</evidence>